<dbReference type="EMBL" id="JAIWYP010000004">
    <property type="protein sequence ID" value="KAH3833798.1"/>
    <property type="molecule type" value="Genomic_DNA"/>
</dbReference>
<protein>
    <submittedName>
        <fullName evidence="2">Uncharacterized protein</fullName>
    </submittedName>
</protein>
<keyword evidence="3" id="KW-1185">Reference proteome</keyword>
<dbReference type="AlphaFoldDB" id="A0A9D4K665"/>
<organism evidence="2 3">
    <name type="scientific">Dreissena polymorpha</name>
    <name type="common">Zebra mussel</name>
    <name type="synonym">Mytilus polymorpha</name>
    <dbReference type="NCBI Taxonomy" id="45954"/>
    <lineage>
        <taxon>Eukaryota</taxon>
        <taxon>Metazoa</taxon>
        <taxon>Spiralia</taxon>
        <taxon>Lophotrochozoa</taxon>
        <taxon>Mollusca</taxon>
        <taxon>Bivalvia</taxon>
        <taxon>Autobranchia</taxon>
        <taxon>Heteroconchia</taxon>
        <taxon>Euheterodonta</taxon>
        <taxon>Imparidentia</taxon>
        <taxon>Neoheterodontei</taxon>
        <taxon>Myida</taxon>
        <taxon>Dreissenoidea</taxon>
        <taxon>Dreissenidae</taxon>
        <taxon>Dreissena</taxon>
    </lineage>
</organism>
<comment type="caution">
    <text evidence="2">The sequence shown here is derived from an EMBL/GenBank/DDBJ whole genome shotgun (WGS) entry which is preliminary data.</text>
</comment>
<name>A0A9D4K665_DREPO</name>
<dbReference type="Proteomes" id="UP000828390">
    <property type="component" value="Unassembled WGS sequence"/>
</dbReference>
<accession>A0A9D4K665</accession>
<sequence length="194" mass="20706">MVTTVSRSMPDGIGQGIRPMSDHLAAAIRSLPGDNTGHSMTGKSPGNGPVRSPVHGTGHRSVVPGTGHQSVVPVTVDWSGYRSMEPGTGPVNGLLSTVTGHQGPVRSPGPSPVTGQYYQSPVITTGHSSPVTDRERDIDHLLQTIPPLLLLQMHLDLQLVLTIEVDVVHDLLYRVVLIHGVDMIDTDQLIRSMN</sequence>
<reference evidence="2" key="1">
    <citation type="journal article" date="2019" name="bioRxiv">
        <title>The Genome of the Zebra Mussel, Dreissena polymorpha: A Resource for Invasive Species Research.</title>
        <authorList>
            <person name="McCartney M.A."/>
            <person name="Auch B."/>
            <person name="Kono T."/>
            <person name="Mallez S."/>
            <person name="Zhang Y."/>
            <person name="Obille A."/>
            <person name="Becker A."/>
            <person name="Abrahante J.E."/>
            <person name="Garbe J."/>
            <person name="Badalamenti J.P."/>
            <person name="Herman A."/>
            <person name="Mangelson H."/>
            <person name="Liachko I."/>
            <person name="Sullivan S."/>
            <person name="Sone E.D."/>
            <person name="Koren S."/>
            <person name="Silverstein K.A.T."/>
            <person name="Beckman K.B."/>
            <person name="Gohl D.M."/>
        </authorList>
    </citation>
    <scope>NUCLEOTIDE SEQUENCE</scope>
    <source>
        <strain evidence="2">Duluth1</strain>
        <tissue evidence="2">Whole animal</tissue>
    </source>
</reference>
<feature type="region of interest" description="Disordered" evidence="1">
    <location>
        <begin position="30"/>
        <end position="68"/>
    </location>
</feature>
<evidence type="ECO:0000313" key="2">
    <source>
        <dbReference type="EMBL" id="KAH3833798.1"/>
    </source>
</evidence>
<evidence type="ECO:0000313" key="3">
    <source>
        <dbReference type="Proteomes" id="UP000828390"/>
    </source>
</evidence>
<proteinExistence type="predicted"/>
<evidence type="ECO:0000256" key="1">
    <source>
        <dbReference type="SAM" id="MobiDB-lite"/>
    </source>
</evidence>
<gene>
    <name evidence="2" type="ORF">DPMN_107114</name>
</gene>
<reference evidence="2" key="2">
    <citation type="submission" date="2020-11" db="EMBL/GenBank/DDBJ databases">
        <authorList>
            <person name="McCartney M.A."/>
            <person name="Auch B."/>
            <person name="Kono T."/>
            <person name="Mallez S."/>
            <person name="Becker A."/>
            <person name="Gohl D.M."/>
            <person name="Silverstein K.A.T."/>
            <person name="Koren S."/>
            <person name="Bechman K.B."/>
            <person name="Herman A."/>
            <person name="Abrahante J.E."/>
            <person name="Garbe J."/>
        </authorList>
    </citation>
    <scope>NUCLEOTIDE SEQUENCE</scope>
    <source>
        <strain evidence="2">Duluth1</strain>
        <tissue evidence="2">Whole animal</tissue>
    </source>
</reference>